<dbReference type="AlphaFoldDB" id="A0A2G5VI78"/>
<dbReference type="Pfam" id="PF23346">
    <property type="entry name" value="DUF7087"/>
    <property type="match status" value="1"/>
</dbReference>
<protein>
    <recommendedName>
        <fullName evidence="2">DUF7087 domain-containing protein</fullName>
    </recommendedName>
</protein>
<accession>A0A2G5VI78</accession>
<proteinExistence type="predicted"/>
<evidence type="ECO:0000313" key="3">
    <source>
        <dbReference type="EMBL" id="PIC51478.1"/>
    </source>
</evidence>
<name>A0A2G5VI78_9PELO</name>
<evidence type="ECO:0000313" key="4">
    <source>
        <dbReference type="Proteomes" id="UP000230233"/>
    </source>
</evidence>
<dbReference type="InterPro" id="IPR055514">
    <property type="entry name" value="DUF7087"/>
</dbReference>
<reference evidence="4" key="1">
    <citation type="submission" date="2017-10" db="EMBL/GenBank/DDBJ databases">
        <title>Rapid genome shrinkage in a self-fertile nematode reveals novel sperm competition proteins.</title>
        <authorList>
            <person name="Yin D."/>
            <person name="Schwarz E.M."/>
            <person name="Thomas C.G."/>
            <person name="Felde R.L."/>
            <person name="Korf I.F."/>
            <person name="Cutter A.D."/>
            <person name="Schartner C.M."/>
            <person name="Ralston E.J."/>
            <person name="Meyer B.J."/>
            <person name="Haag E.S."/>
        </authorList>
    </citation>
    <scope>NUCLEOTIDE SEQUENCE [LARGE SCALE GENOMIC DNA]</scope>
    <source>
        <strain evidence="4">JU1422</strain>
    </source>
</reference>
<organism evidence="3 4">
    <name type="scientific">Caenorhabditis nigoni</name>
    <dbReference type="NCBI Taxonomy" id="1611254"/>
    <lineage>
        <taxon>Eukaryota</taxon>
        <taxon>Metazoa</taxon>
        <taxon>Ecdysozoa</taxon>
        <taxon>Nematoda</taxon>
        <taxon>Chromadorea</taxon>
        <taxon>Rhabditida</taxon>
        <taxon>Rhabditina</taxon>
        <taxon>Rhabditomorpha</taxon>
        <taxon>Rhabditoidea</taxon>
        <taxon>Rhabditidae</taxon>
        <taxon>Peloderinae</taxon>
        <taxon>Caenorhabditis</taxon>
    </lineage>
</organism>
<dbReference type="PANTHER" id="PTHR36940:SF3">
    <property type="entry name" value="PROTEIN CBG23643"/>
    <property type="match status" value="1"/>
</dbReference>
<dbReference type="OrthoDB" id="5837229at2759"/>
<feature type="transmembrane region" description="Helical" evidence="1">
    <location>
        <begin position="95"/>
        <end position="118"/>
    </location>
</feature>
<comment type="caution">
    <text evidence="3">The sequence shown here is derived from an EMBL/GenBank/DDBJ whole genome shotgun (WGS) entry which is preliminary data.</text>
</comment>
<keyword evidence="4" id="KW-1185">Reference proteome</keyword>
<gene>
    <name evidence="3" type="primary">Cnig_chr_I.g1977</name>
    <name evidence="3" type="ORF">B9Z55_001977</name>
</gene>
<keyword evidence="1" id="KW-0812">Transmembrane</keyword>
<keyword evidence="1" id="KW-0472">Membrane</keyword>
<feature type="domain" description="DUF7087" evidence="2">
    <location>
        <begin position="92"/>
        <end position="219"/>
    </location>
</feature>
<evidence type="ECO:0000259" key="2">
    <source>
        <dbReference type="Pfam" id="PF23346"/>
    </source>
</evidence>
<dbReference type="PANTHER" id="PTHR36940">
    <property type="entry name" value="PROTEIN CBG20338"/>
    <property type="match status" value="1"/>
</dbReference>
<feature type="transmembrane region" description="Helical" evidence="1">
    <location>
        <begin position="130"/>
        <end position="149"/>
    </location>
</feature>
<feature type="transmembrane region" description="Helical" evidence="1">
    <location>
        <begin position="194"/>
        <end position="213"/>
    </location>
</feature>
<dbReference type="EMBL" id="PDUG01000001">
    <property type="protein sequence ID" value="PIC51478.1"/>
    <property type="molecule type" value="Genomic_DNA"/>
</dbReference>
<evidence type="ECO:0000256" key="1">
    <source>
        <dbReference type="SAM" id="Phobius"/>
    </source>
</evidence>
<dbReference type="Proteomes" id="UP000230233">
    <property type="component" value="Chromosome I"/>
</dbReference>
<keyword evidence="1" id="KW-1133">Transmembrane helix</keyword>
<sequence>MQIVWYVRTDYSIQFQVVTQNFKKQSLVYHYGTMPKVVKKSVPQNSTNLAPKPPPLSYFFSHKYPCFPPTKSQTTLQSQNQEDNGKMDRLPPYDYTSYVFGARVAIITCSLFELLQIFGSLEETSSFSKLFYLIFAGTSAAASGYNIAFGTDGRDEIRKVVGNPDCETRGKSAALVLAPVVSGILLFLCVSGNSLLSFFVLIHVLISVAQIGMEAYETFIVGSSGGTFINPYAKVSNPSCGKPMTSEKMVAASQFTEPLKPKEEKTKTPEVQEPIYHTLVRVQKEAAEKQK</sequence>